<dbReference type="AlphaFoldDB" id="A0AA97KH28"/>
<dbReference type="SUPFAM" id="SSF57302">
    <property type="entry name" value="Snake toxin-like"/>
    <property type="match status" value="2"/>
</dbReference>
<dbReference type="CDD" id="cd23572">
    <property type="entry name" value="TFP_LU_ECD_PINLYP_rpt2"/>
    <property type="match status" value="1"/>
</dbReference>
<comment type="subcellular location">
    <subcellularLocation>
        <location evidence="1">Secreted</location>
    </subcellularLocation>
</comment>
<dbReference type="InterPro" id="IPR004126">
    <property type="entry name" value="PLipase_A2_inh_N"/>
</dbReference>
<keyword evidence="9" id="KW-1185">Reference proteome</keyword>
<evidence type="ECO:0000259" key="8">
    <source>
        <dbReference type="Pfam" id="PF02988"/>
    </source>
</evidence>
<reference evidence="10" key="1">
    <citation type="submission" date="2025-08" db="UniProtKB">
        <authorList>
            <consortium name="RefSeq"/>
        </authorList>
    </citation>
    <scope>IDENTIFICATION</scope>
    <source>
        <tissue evidence="10">Blood</tissue>
    </source>
</reference>
<evidence type="ECO:0000256" key="6">
    <source>
        <dbReference type="SAM" id="SignalP"/>
    </source>
</evidence>
<evidence type="ECO:0000256" key="4">
    <source>
        <dbReference type="ARBA" id="ARBA00023005"/>
    </source>
</evidence>
<dbReference type="Gene3D" id="2.10.60.10">
    <property type="entry name" value="CD59"/>
    <property type="match status" value="2"/>
</dbReference>
<dbReference type="GO" id="GO:0019834">
    <property type="term" value="F:phospholipase A2 inhibitor activity"/>
    <property type="evidence" value="ECO:0007669"/>
    <property type="project" value="UniProtKB-KW"/>
</dbReference>
<proteinExistence type="inferred from homology"/>
<dbReference type="InterPro" id="IPR050918">
    <property type="entry name" value="CNF-like_PLA2_Inhibitor"/>
</dbReference>
<protein>
    <submittedName>
        <fullName evidence="10">Phospholipase A2 inhibitor and Ly6/PLAUR domain-containing protein-like</fullName>
    </submittedName>
</protein>
<gene>
    <name evidence="10" type="primary">LOC129343634</name>
</gene>
<dbReference type="InterPro" id="IPR016054">
    <property type="entry name" value="LY6_UPA_recep-like"/>
</dbReference>
<feature type="domain" description="Phospholipase A2 inhibitor N-terminal" evidence="8">
    <location>
        <begin position="36"/>
        <end position="116"/>
    </location>
</feature>
<evidence type="ECO:0000313" key="9">
    <source>
        <dbReference type="Proteomes" id="UP001190640"/>
    </source>
</evidence>
<evidence type="ECO:0000256" key="5">
    <source>
        <dbReference type="ARBA" id="ARBA00023157"/>
    </source>
</evidence>
<name>A0AA97KH28_EUBMA</name>
<keyword evidence="6" id="KW-0732">Signal</keyword>
<dbReference type="Proteomes" id="UP001190640">
    <property type="component" value="Chromosome 15"/>
</dbReference>
<dbReference type="GO" id="GO:0005576">
    <property type="term" value="C:extracellular region"/>
    <property type="evidence" value="ECO:0007669"/>
    <property type="project" value="UniProtKB-SubCell"/>
</dbReference>
<feature type="domain" description="UPAR/Ly6" evidence="7">
    <location>
        <begin position="131"/>
        <end position="191"/>
    </location>
</feature>
<evidence type="ECO:0000256" key="1">
    <source>
        <dbReference type="ARBA" id="ARBA00004613"/>
    </source>
</evidence>
<dbReference type="PANTHER" id="PTHR20914">
    <property type="entry name" value="LY6/PLAUR DOMAIN-CONTAINING PROTEIN 8"/>
    <property type="match status" value="1"/>
</dbReference>
<dbReference type="GeneID" id="129343634"/>
<dbReference type="PANTHER" id="PTHR20914:SF30">
    <property type="entry name" value="LY6_PLAUR DOMAIN CONTAINING 9"/>
    <property type="match status" value="1"/>
</dbReference>
<dbReference type="RefSeq" id="XP_054855930.1">
    <property type="nucleotide sequence ID" value="XM_054999955.1"/>
</dbReference>
<evidence type="ECO:0000313" key="10">
    <source>
        <dbReference type="RefSeq" id="XP_054855930.1"/>
    </source>
</evidence>
<dbReference type="Pfam" id="PF00021">
    <property type="entry name" value="UPAR_LY6"/>
    <property type="match status" value="1"/>
</dbReference>
<organism evidence="9 10">
    <name type="scientific">Eublepharis macularius</name>
    <name type="common">Leopard gecko</name>
    <name type="synonym">Cyrtodactylus macularius</name>
    <dbReference type="NCBI Taxonomy" id="481883"/>
    <lineage>
        <taxon>Eukaryota</taxon>
        <taxon>Metazoa</taxon>
        <taxon>Chordata</taxon>
        <taxon>Craniata</taxon>
        <taxon>Vertebrata</taxon>
        <taxon>Euteleostomi</taxon>
        <taxon>Lepidosauria</taxon>
        <taxon>Squamata</taxon>
        <taxon>Bifurcata</taxon>
        <taxon>Gekkota</taxon>
        <taxon>Eublepharidae</taxon>
        <taxon>Eublepharinae</taxon>
        <taxon>Eublepharis</taxon>
    </lineage>
</organism>
<keyword evidence="3" id="KW-0964">Secreted</keyword>
<feature type="signal peptide" evidence="6">
    <location>
        <begin position="1"/>
        <end position="33"/>
    </location>
</feature>
<evidence type="ECO:0000256" key="2">
    <source>
        <dbReference type="ARBA" id="ARBA00006570"/>
    </source>
</evidence>
<evidence type="ECO:0000256" key="3">
    <source>
        <dbReference type="ARBA" id="ARBA00022525"/>
    </source>
</evidence>
<evidence type="ECO:0000259" key="7">
    <source>
        <dbReference type="Pfam" id="PF00021"/>
    </source>
</evidence>
<accession>A0AA97KH28</accession>
<sequence length="222" mass="24091">MIQFHRGWNCSPNTMPGSFLFCLLSALLTTGSSLICEVCQARQTSCSGNLQTCKDSEDVCTTIVGEYKIAGRTFPRTFKDCATTSLLCNFVPFSMTYRPSFSMRTSFNCCSTDGCNSEQTELPAVPRTPNGFQCPSCLALGVSQCRNMDTLLCSGNEDHCFEITGTLMINNMNFTKASAGCATAGTCSKKVGVHQYTKDIVDILTQVKCYPAIPAGSTRTEL</sequence>
<dbReference type="CDD" id="cd23571">
    <property type="entry name" value="TFP_LU_ECD_PINLYP_rpt1"/>
    <property type="match status" value="1"/>
</dbReference>
<keyword evidence="5" id="KW-1015">Disulfide bond</keyword>
<keyword evidence="4 10" id="KW-0593">Phospholipase A2 inhibitor</keyword>
<comment type="similarity">
    <text evidence="2">Belongs to the CNF-like-inhibitor family.</text>
</comment>
<dbReference type="Pfam" id="PF02988">
    <property type="entry name" value="PLA2_inh"/>
    <property type="match status" value="1"/>
</dbReference>
<dbReference type="InterPro" id="IPR045860">
    <property type="entry name" value="Snake_toxin-like_sf"/>
</dbReference>
<dbReference type="KEGG" id="emc:129343634"/>
<feature type="chain" id="PRO_5041661570" evidence="6">
    <location>
        <begin position="34"/>
        <end position="222"/>
    </location>
</feature>